<evidence type="ECO:0000313" key="1">
    <source>
        <dbReference type="EMBL" id="GIY56640.1"/>
    </source>
</evidence>
<keyword evidence="2" id="KW-1185">Reference proteome</keyword>
<dbReference type="AlphaFoldDB" id="A0AAV4UGE8"/>
<reference evidence="1 2" key="1">
    <citation type="submission" date="2021-06" db="EMBL/GenBank/DDBJ databases">
        <title>Caerostris extrusa draft genome.</title>
        <authorList>
            <person name="Kono N."/>
            <person name="Arakawa K."/>
        </authorList>
    </citation>
    <scope>NUCLEOTIDE SEQUENCE [LARGE SCALE GENOMIC DNA]</scope>
</reference>
<organism evidence="1 2">
    <name type="scientific">Caerostris extrusa</name>
    <name type="common">Bark spider</name>
    <name type="synonym">Caerostris bankana</name>
    <dbReference type="NCBI Taxonomy" id="172846"/>
    <lineage>
        <taxon>Eukaryota</taxon>
        <taxon>Metazoa</taxon>
        <taxon>Ecdysozoa</taxon>
        <taxon>Arthropoda</taxon>
        <taxon>Chelicerata</taxon>
        <taxon>Arachnida</taxon>
        <taxon>Araneae</taxon>
        <taxon>Araneomorphae</taxon>
        <taxon>Entelegynae</taxon>
        <taxon>Araneoidea</taxon>
        <taxon>Araneidae</taxon>
        <taxon>Caerostris</taxon>
    </lineage>
</organism>
<proteinExistence type="predicted"/>
<name>A0AAV4UGE8_CAEEX</name>
<protein>
    <submittedName>
        <fullName evidence="1">Uncharacterized protein</fullName>
    </submittedName>
</protein>
<accession>A0AAV4UGE8</accession>
<dbReference type="Proteomes" id="UP001054945">
    <property type="component" value="Unassembled WGS sequence"/>
</dbReference>
<comment type="caution">
    <text evidence="1">The sequence shown here is derived from an EMBL/GenBank/DDBJ whole genome shotgun (WGS) entry which is preliminary data.</text>
</comment>
<dbReference type="EMBL" id="BPLR01012788">
    <property type="protein sequence ID" value="GIY56640.1"/>
    <property type="molecule type" value="Genomic_DNA"/>
</dbReference>
<evidence type="ECO:0000313" key="2">
    <source>
        <dbReference type="Proteomes" id="UP001054945"/>
    </source>
</evidence>
<gene>
    <name evidence="1" type="ORF">CEXT_760611</name>
</gene>
<sequence>MGKIYLLLQPSLNKLSLLDVSFSVVHSVLVRNRYQKFLSGQGNKTLPGHWLVFLRRGYNNLVHCTDVGELDAVDTWLLIMQSLLSRKLDPSFDPWWFATSLKFTATYLGCDNAYRSKWCTTRIDSNL</sequence>